<keyword evidence="2" id="KW-1185">Reference proteome</keyword>
<organism evidence="1 2">
    <name type="scientific">Puniceicoccus vermicola</name>
    <dbReference type="NCBI Taxonomy" id="388746"/>
    <lineage>
        <taxon>Bacteria</taxon>
        <taxon>Pseudomonadati</taxon>
        <taxon>Verrucomicrobiota</taxon>
        <taxon>Opitutia</taxon>
        <taxon>Puniceicoccales</taxon>
        <taxon>Puniceicoccaceae</taxon>
        <taxon>Puniceicoccus</taxon>
    </lineage>
</organism>
<evidence type="ECO:0000313" key="2">
    <source>
        <dbReference type="Proteomes" id="UP000525652"/>
    </source>
</evidence>
<accession>A0A7X1AXT2</accession>
<evidence type="ECO:0000313" key="1">
    <source>
        <dbReference type="EMBL" id="MBC2601975.1"/>
    </source>
</evidence>
<dbReference type="Proteomes" id="UP000525652">
    <property type="component" value="Unassembled WGS sequence"/>
</dbReference>
<comment type="caution">
    <text evidence="1">The sequence shown here is derived from an EMBL/GenBank/DDBJ whole genome shotgun (WGS) entry which is preliminary data.</text>
</comment>
<reference evidence="1 2" key="1">
    <citation type="submission" date="2020-07" db="EMBL/GenBank/DDBJ databases">
        <authorList>
            <person name="Feng X."/>
        </authorList>
    </citation>
    <scope>NUCLEOTIDE SEQUENCE [LARGE SCALE GENOMIC DNA]</scope>
    <source>
        <strain evidence="1 2">JCM14086</strain>
    </source>
</reference>
<dbReference type="RefSeq" id="WP_185692673.1">
    <property type="nucleotide sequence ID" value="NZ_JACHVA010000080.1"/>
</dbReference>
<name>A0A7X1AXT2_9BACT</name>
<protein>
    <submittedName>
        <fullName evidence="1">Uncharacterized protein</fullName>
    </submittedName>
</protein>
<dbReference type="EMBL" id="JACHVA010000080">
    <property type="protein sequence ID" value="MBC2601975.1"/>
    <property type="molecule type" value="Genomic_DNA"/>
</dbReference>
<sequence length="50" mass="5414">MAIAISKPWAPLGCVDFRCVPAETQLKLLSYGKTLDRDVPTQLQLQGIAG</sequence>
<proteinExistence type="predicted"/>
<dbReference type="AlphaFoldDB" id="A0A7X1AXT2"/>
<gene>
    <name evidence="1" type="ORF">H5P30_09295</name>
</gene>